<dbReference type="Proteomes" id="UP000244162">
    <property type="component" value="Unassembled WGS sequence"/>
</dbReference>
<evidence type="ECO:0000313" key="5">
    <source>
        <dbReference type="EMBL" id="PTQ10260.1"/>
    </source>
</evidence>
<organism evidence="5 6">
    <name type="scientific">Sphingomonas oleivorans</name>
    <dbReference type="NCBI Taxonomy" id="1735121"/>
    <lineage>
        <taxon>Bacteria</taxon>
        <taxon>Pseudomonadati</taxon>
        <taxon>Pseudomonadota</taxon>
        <taxon>Alphaproteobacteria</taxon>
        <taxon>Sphingomonadales</taxon>
        <taxon>Sphingomonadaceae</taxon>
        <taxon>Sphingomonas</taxon>
    </lineage>
</organism>
<dbReference type="OrthoDB" id="9808609at2"/>
<comment type="caution">
    <text evidence="5">The sequence shown here is derived from an EMBL/GenBank/DDBJ whole genome shotgun (WGS) entry which is preliminary data.</text>
</comment>
<feature type="domain" description="AAA+ ATPase" evidence="4">
    <location>
        <begin position="24"/>
        <end position="190"/>
    </location>
</feature>
<dbReference type="PANTHER" id="PTHR19211">
    <property type="entry name" value="ATP-BINDING TRANSPORT PROTEIN-RELATED"/>
    <property type="match status" value="1"/>
</dbReference>
<dbReference type="PANTHER" id="PTHR19211:SF6">
    <property type="entry name" value="BLL7188 PROTEIN"/>
    <property type="match status" value="1"/>
</dbReference>
<dbReference type="SMART" id="SM00382">
    <property type="entry name" value="AAA"/>
    <property type="match status" value="1"/>
</dbReference>
<protein>
    <recommendedName>
        <fullName evidence="4">AAA+ ATPase domain-containing protein</fullName>
    </recommendedName>
</protein>
<keyword evidence="2" id="KW-0547">Nucleotide-binding</keyword>
<dbReference type="Gene3D" id="3.40.50.300">
    <property type="entry name" value="P-loop containing nucleotide triphosphate hydrolases"/>
    <property type="match status" value="1"/>
</dbReference>
<keyword evidence="3" id="KW-0067">ATP-binding</keyword>
<dbReference type="InterPro" id="IPR003439">
    <property type="entry name" value="ABC_transporter-like_ATP-bd"/>
</dbReference>
<dbReference type="GO" id="GO:0016887">
    <property type="term" value="F:ATP hydrolysis activity"/>
    <property type="evidence" value="ECO:0007669"/>
    <property type="project" value="InterPro"/>
</dbReference>
<keyword evidence="6" id="KW-1185">Reference proteome</keyword>
<keyword evidence="1" id="KW-0677">Repeat</keyword>
<reference evidence="5 6" key="1">
    <citation type="submission" date="2017-09" db="EMBL/GenBank/DDBJ databases">
        <title>Sphingomonas panjinensis sp.nov., isolated from oil-contaminated soil.</title>
        <authorList>
            <person name="Wang L."/>
            <person name="Chen L."/>
        </authorList>
    </citation>
    <scope>NUCLEOTIDE SEQUENCE [LARGE SCALE GENOMIC DNA]</scope>
    <source>
        <strain evidence="5 6">FW-11</strain>
    </source>
</reference>
<dbReference type="InterPro" id="IPR003593">
    <property type="entry name" value="AAA+_ATPase"/>
</dbReference>
<name>A0A2T5FWU3_9SPHN</name>
<proteinExistence type="predicted"/>
<sequence length="205" mass="21940">MHGVSAGYEPAHLLFQHVDLSMTGPKRVAIVGRNGIGKSTLLKLVSGELAPMAGQVVVGVSTAMIDQHVSFLNPAASILDNFRALNPEADEDNCRSILAGFLFRADAALQIVGTLSGRQMLRAGLVCRLGSLRPPELLILDEPTNHLDIDSIHAVEVALQAYDGAMLVVSHDETFLQNISTERTVRLDARGADEASARHDGKRVG</sequence>
<dbReference type="SUPFAM" id="SSF52540">
    <property type="entry name" value="P-loop containing nucleoside triphosphate hydrolases"/>
    <property type="match status" value="1"/>
</dbReference>
<dbReference type="InterPro" id="IPR050611">
    <property type="entry name" value="ABCF"/>
</dbReference>
<evidence type="ECO:0000313" key="6">
    <source>
        <dbReference type="Proteomes" id="UP000244162"/>
    </source>
</evidence>
<evidence type="ECO:0000256" key="2">
    <source>
        <dbReference type="ARBA" id="ARBA00022741"/>
    </source>
</evidence>
<dbReference type="Pfam" id="PF00005">
    <property type="entry name" value="ABC_tran"/>
    <property type="match status" value="1"/>
</dbReference>
<gene>
    <name evidence="5" type="ORF">CLG96_14230</name>
</gene>
<dbReference type="EMBL" id="NWBU01000010">
    <property type="protein sequence ID" value="PTQ10260.1"/>
    <property type="molecule type" value="Genomic_DNA"/>
</dbReference>
<evidence type="ECO:0000256" key="3">
    <source>
        <dbReference type="ARBA" id="ARBA00022840"/>
    </source>
</evidence>
<accession>A0A2T5FWU3</accession>
<dbReference type="CDD" id="cd03221">
    <property type="entry name" value="ABCF_EF-3"/>
    <property type="match status" value="1"/>
</dbReference>
<evidence type="ECO:0000259" key="4">
    <source>
        <dbReference type="SMART" id="SM00382"/>
    </source>
</evidence>
<dbReference type="AlphaFoldDB" id="A0A2T5FWU3"/>
<evidence type="ECO:0000256" key="1">
    <source>
        <dbReference type="ARBA" id="ARBA00022737"/>
    </source>
</evidence>
<dbReference type="GO" id="GO:0005524">
    <property type="term" value="F:ATP binding"/>
    <property type="evidence" value="ECO:0007669"/>
    <property type="project" value="UniProtKB-KW"/>
</dbReference>
<dbReference type="InterPro" id="IPR027417">
    <property type="entry name" value="P-loop_NTPase"/>
</dbReference>